<feature type="compositionally biased region" description="Polar residues" evidence="1">
    <location>
        <begin position="1"/>
        <end position="12"/>
    </location>
</feature>
<protein>
    <submittedName>
        <fullName evidence="2">Uncharacterized protein</fullName>
    </submittedName>
</protein>
<name>A0A9J5ZER3_SOLCO</name>
<organism evidence="2 3">
    <name type="scientific">Solanum commersonii</name>
    <name type="common">Commerson's wild potato</name>
    <name type="synonym">Commerson's nightshade</name>
    <dbReference type="NCBI Taxonomy" id="4109"/>
    <lineage>
        <taxon>Eukaryota</taxon>
        <taxon>Viridiplantae</taxon>
        <taxon>Streptophyta</taxon>
        <taxon>Embryophyta</taxon>
        <taxon>Tracheophyta</taxon>
        <taxon>Spermatophyta</taxon>
        <taxon>Magnoliopsida</taxon>
        <taxon>eudicotyledons</taxon>
        <taxon>Gunneridae</taxon>
        <taxon>Pentapetalae</taxon>
        <taxon>asterids</taxon>
        <taxon>lamiids</taxon>
        <taxon>Solanales</taxon>
        <taxon>Solanaceae</taxon>
        <taxon>Solanoideae</taxon>
        <taxon>Solaneae</taxon>
        <taxon>Solanum</taxon>
    </lineage>
</organism>
<feature type="region of interest" description="Disordered" evidence="1">
    <location>
        <begin position="1"/>
        <end position="44"/>
    </location>
</feature>
<feature type="compositionally biased region" description="Polar residues" evidence="1">
    <location>
        <begin position="338"/>
        <end position="347"/>
    </location>
</feature>
<feature type="region of interest" description="Disordered" evidence="1">
    <location>
        <begin position="334"/>
        <end position="353"/>
    </location>
</feature>
<proteinExistence type="predicted"/>
<keyword evidence="3" id="KW-1185">Reference proteome</keyword>
<comment type="caution">
    <text evidence="2">The sequence shown here is derived from an EMBL/GenBank/DDBJ whole genome shotgun (WGS) entry which is preliminary data.</text>
</comment>
<reference evidence="2 3" key="1">
    <citation type="submission" date="2020-09" db="EMBL/GenBank/DDBJ databases">
        <title>De no assembly of potato wild relative species, Solanum commersonii.</title>
        <authorList>
            <person name="Cho K."/>
        </authorList>
    </citation>
    <scope>NUCLEOTIDE SEQUENCE [LARGE SCALE GENOMIC DNA]</scope>
    <source>
        <strain evidence="2">LZ3.2</strain>
        <tissue evidence="2">Leaf</tissue>
    </source>
</reference>
<dbReference type="Proteomes" id="UP000824120">
    <property type="component" value="Chromosome 4"/>
</dbReference>
<sequence length="353" mass="40202">MVGFATMSSTQRLGKAVESSSHKRVRTGTTIPPAPTVPRGQTQRYGAKAITSEGKKWYKSHMEAKYFSDVILDDVNLEREFQHIMHRLQELHMGFIFQDPLECNVSVVWEFYANWKLDAHSYFMIVRGMESTAKWIRHGHRGYHQAYPYAHMNRETQGWLKIVMNYLIPGLNFTEVTRDRASGSPREECGLHGTFVHHALDVTKAKGSENMHGPTLTTAERNRRDDMITAPMFGLEMLRHKNRCQASSEEQLDETTLKYPLNEHAEALLGLGPAFLQHVWDDVPIDEDKRGRKIEDEVAEKKGQEPGEYTMREHLCVAELIGVCRKGISLNSGVHDGSASQEVSSVCNYRRGN</sequence>
<feature type="non-terminal residue" evidence="2">
    <location>
        <position position="1"/>
    </location>
</feature>
<dbReference type="EMBL" id="JACXVP010000004">
    <property type="protein sequence ID" value="KAG5611385.1"/>
    <property type="molecule type" value="Genomic_DNA"/>
</dbReference>
<gene>
    <name evidence="2" type="ORF">H5410_022666</name>
</gene>
<dbReference type="AlphaFoldDB" id="A0A9J5ZER3"/>
<evidence type="ECO:0000313" key="3">
    <source>
        <dbReference type="Proteomes" id="UP000824120"/>
    </source>
</evidence>
<accession>A0A9J5ZER3</accession>
<evidence type="ECO:0000313" key="2">
    <source>
        <dbReference type="EMBL" id="KAG5611385.1"/>
    </source>
</evidence>
<evidence type="ECO:0000256" key="1">
    <source>
        <dbReference type="SAM" id="MobiDB-lite"/>
    </source>
</evidence>